<comment type="caution">
    <text evidence="7">The sequence shown here is derived from an EMBL/GenBank/DDBJ whole genome shotgun (WGS) entry which is preliminary data.</text>
</comment>
<gene>
    <name evidence="7" type="ORF">BCR33DRAFT_727887</name>
</gene>
<dbReference type="AlphaFoldDB" id="A0A1Y2AMH4"/>
<keyword evidence="1" id="KW-0328">Glycosyltransferase</keyword>
<dbReference type="PANTHER" id="PTHR20961">
    <property type="entry name" value="GLYCOSYLTRANSFERASE"/>
    <property type="match status" value="1"/>
</dbReference>
<keyword evidence="2" id="KW-0808">Transferase</keyword>
<evidence type="ECO:0000256" key="5">
    <source>
        <dbReference type="SAM" id="SignalP"/>
    </source>
</evidence>
<sequence>MRFVDLVFVVAAAATLSVSSVSATVTAVDYQLVEAMYQKGQRHYSAGEYAAAATQLKQVVKLVPQVVEAHHALIYAEMQAGNMKGVMKAVKTGLKLHPENGQMNALFCRNAGQVLSNHLDYAKIKLPHYSEIIPFCYKAAEMLPDDPNAQADLAFVLKTTMRYKEAVVAYDSWLERFGELNHADFIITKTNKARALMRDGQFDAAHQVLLEILDDPEGRTSSNMQAASMNRAIGYPMDPLAWEYKQESLEMTVSEFTMTGGKGSPLCNPGGKWRLAYNYSEEAVAHPDRVQVTHLNPDTVYQSYGTPTDPKFVGFELPRYPKVYHEKSMFLVHLSDTYMSGHPGVLHSDCTLYTGSHHVNIDLQIFPGTDKHMEIVEINEPAVSIIQHQMSNYYHWVSEVLPKLLLLNDHILSKPGNEHVKIVIAAPAASSSVIRDTFNMPEFKHLKGRFIEYDDPGRKRYHFKKGLWIVDWIHPKVDLHGTWDKSVWGVYWPPRGAYDRVRKFWWDALKARNMFPAEGSEPENIVYVSRKGAVRGFPNEDILLDYLRDRFGTRFVVHTGKEDAMQQVRKFVDAKVVVGNHGAGLSGFLATTGNSRLVMVPADPHIDFCFGHMVAAVGGKHVVITEIPGANYFGTFGPITKKQMIIIGDAIQAALDEVDAETAVLHDEL</sequence>
<keyword evidence="3" id="KW-0325">Glycoprotein</keyword>
<protein>
    <recommendedName>
        <fullName evidence="6">Glycosyltransferase 61 catalytic domain-containing protein</fullName>
    </recommendedName>
</protein>
<dbReference type="EMBL" id="MCGO01000155">
    <property type="protein sequence ID" value="ORY23768.1"/>
    <property type="molecule type" value="Genomic_DNA"/>
</dbReference>
<keyword evidence="4" id="KW-0802">TPR repeat</keyword>
<keyword evidence="5" id="KW-0732">Signal</keyword>
<dbReference type="PANTHER" id="PTHR20961:SF150">
    <property type="entry name" value="GLYCOSYLTRANSFERASE FAMILY 61 PROTEIN"/>
    <property type="match status" value="1"/>
</dbReference>
<proteinExistence type="predicted"/>
<feature type="repeat" description="TPR" evidence="4">
    <location>
        <begin position="33"/>
        <end position="66"/>
    </location>
</feature>
<evidence type="ECO:0000256" key="1">
    <source>
        <dbReference type="ARBA" id="ARBA00022676"/>
    </source>
</evidence>
<evidence type="ECO:0000313" key="8">
    <source>
        <dbReference type="Proteomes" id="UP000193642"/>
    </source>
</evidence>
<evidence type="ECO:0000256" key="2">
    <source>
        <dbReference type="ARBA" id="ARBA00022679"/>
    </source>
</evidence>
<dbReference type="GO" id="GO:0016757">
    <property type="term" value="F:glycosyltransferase activity"/>
    <property type="evidence" value="ECO:0007669"/>
    <property type="project" value="UniProtKB-KW"/>
</dbReference>
<accession>A0A1Y2AMH4</accession>
<dbReference type="InterPro" id="IPR007657">
    <property type="entry name" value="Glycosyltransferase_61"/>
</dbReference>
<reference evidence="7 8" key="1">
    <citation type="submission" date="2016-07" db="EMBL/GenBank/DDBJ databases">
        <title>Pervasive Adenine N6-methylation of Active Genes in Fungi.</title>
        <authorList>
            <consortium name="DOE Joint Genome Institute"/>
            <person name="Mondo S.J."/>
            <person name="Dannebaum R.O."/>
            <person name="Kuo R.C."/>
            <person name="Labutti K."/>
            <person name="Haridas S."/>
            <person name="Kuo A."/>
            <person name="Salamov A."/>
            <person name="Ahrendt S.R."/>
            <person name="Lipzen A."/>
            <person name="Sullivan W."/>
            <person name="Andreopoulos W.B."/>
            <person name="Clum A."/>
            <person name="Lindquist E."/>
            <person name="Daum C."/>
            <person name="Ramamoorthy G.K."/>
            <person name="Gryganskyi A."/>
            <person name="Culley D."/>
            <person name="Magnuson J.K."/>
            <person name="James T.Y."/>
            <person name="O'Malley M.A."/>
            <person name="Stajich J.E."/>
            <person name="Spatafora J.W."/>
            <person name="Visel A."/>
            <person name="Grigoriev I.V."/>
        </authorList>
    </citation>
    <scope>NUCLEOTIDE SEQUENCE [LARGE SCALE GENOMIC DNA]</scope>
    <source>
        <strain evidence="7 8">JEL800</strain>
    </source>
</reference>
<dbReference type="InterPro" id="IPR019734">
    <property type="entry name" value="TPR_rpt"/>
</dbReference>
<dbReference type="InterPro" id="IPR011990">
    <property type="entry name" value="TPR-like_helical_dom_sf"/>
</dbReference>
<dbReference type="OrthoDB" id="2102136at2759"/>
<organism evidence="7 8">
    <name type="scientific">Rhizoclosmatium globosum</name>
    <dbReference type="NCBI Taxonomy" id="329046"/>
    <lineage>
        <taxon>Eukaryota</taxon>
        <taxon>Fungi</taxon>
        <taxon>Fungi incertae sedis</taxon>
        <taxon>Chytridiomycota</taxon>
        <taxon>Chytridiomycota incertae sedis</taxon>
        <taxon>Chytridiomycetes</taxon>
        <taxon>Chytridiales</taxon>
        <taxon>Chytriomycetaceae</taxon>
        <taxon>Rhizoclosmatium</taxon>
    </lineage>
</organism>
<dbReference type="Gene3D" id="1.25.40.10">
    <property type="entry name" value="Tetratricopeptide repeat domain"/>
    <property type="match status" value="1"/>
</dbReference>
<dbReference type="SUPFAM" id="SSF48452">
    <property type="entry name" value="TPR-like"/>
    <property type="match status" value="1"/>
</dbReference>
<dbReference type="PROSITE" id="PS50005">
    <property type="entry name" value="TPR"/>
    <property type="match status" value="1"/>
</dbReference>
<evidence type="ECO:0000256" key="3">
    <source>
        <dbReference type="ARBA" id="ARBA00023180"/>
    </source>
</evidence>
<feature type="domain" description="Glycosyltransferase 61 catalytic" evidence="6">
    <location>
        <begin position="393"/>
        <end position="588"/>
    </location>
</feature>
<feature type="signal peptide" evidence="5">
    <location>
        <begin position="1"/>
        <end position="23"/>
    </location>
</feature>
<dbReference type="Proteomes" id="UP000193642">
    <property type="component" value="Unassembled WGS sequence"/>
</dbReference>
<dbReference type="InterPro" id="IPR049625">
    <property type="entry name" value="Glyco_transf_61_cat"/>
</dbReference>
<evidence type="ECO:0000259" key="6">
    <source>
        <dbReference type="Pfam" id="PF04577"/>
    </source>
</evidence>
<name>A0A1Y2AMH4_9FUNG</name>
<feature type="chain" id="PRO_5013073291" description="Glycosyltransferase 61 catalytic domain-containing protein" evidence="5">
    <location>
        <begin position="24"/>
        <end position="669"/>
    </location>
</feature>
<evidence type="ECO:0000256" key="4">
    <source>
        <dbReference type="PROSITE-ProRule" id="PRU00339"/>
    </source>
</evidence>
<dbReference type="Pfam" id="PF04577">
    <property type="entry name" value="Glyco_transf_61"/>
    <property type="match status" value="1"/>
</dbReference>
<keyword evidence="8" id="KW-1185">Reference proteome</keyword>
<evidence type="ECO:0000313" key="7">
    <source>
        <dbReference type="EMBL" id="ORY23768.1"/>
    </source>
</evidence>